<comment type="caution">
    <text evidence="1">The sequence shown here is derived from an EMBL/GenBank/DDBJ whole genome shotgun (WGS) entry which is preliminary data.</text>
</comment>
<dbReference type="RefSeq" id="WP_054875372.1">
    <property type="nucleotide sequence ID" value="NZ_LKET01000032.1"/>
</dbReference>
<dbReference type="Proteomes" id="UP000050326">
    <property type="component" value="Unassembled WGS sequence"/>
</dbReference>
<accession>A0A0P9AFP8</accession>
<evidence type="ECO:0000313" key="2">
    <source>
        <dbReference type="Proteomes" id="UP000050326"/>
    </source>
</evidence>
<proteinExistence type="predicted"/>
<dbReference type="STRING" id="36849.OXPF_23510"/>
<evidence type="ECO:0000313" key="1">
    <source>
        <dbReference type="EMBL" id="KPU44183.1"/>
    </source>
</evidence>
<dbReference type="AlphaFoldDB" id="A0A0P9AFP8"/>
<keyword evidence="2" id="KW-1185">Reference proteome</keyword>
<reference evidence="1 2" key="1">
    <citation type="submission" date="2015-09" db="EMBL/GenBank/DDBJ databases">
        <title>Genome sequence of Oxobacter pfennigii DSM 3222.</title>
        <authorList>
            <person name="Poehlein A."/>
            <person name="Bengelsdorf F.R."/>
            <person name="Schiel-Bengelsdorf B."/>
            <person name="Duerre P."/>
            <person name="Daniel R."/>
        </authorList>
    </citation>
    <scope>NUCLEOTIDE SEQUENCE [LARGE SCALE GENOMIC DNA]</scope>
    <source>
        <strain evidence="1 2">DSM 3222</strain>
    </source>
</reference>
<organism evidence="1 2">
    <name type="scientific">Oxobacter pfennigii</name>
    <dbReference type="NCBI Taxonomy" id="36849"/>
    <lineage>
        <taxon>Bacteria</taxon>
        <taxon>Bacillati</taxon>
        <taxon>Bacillota</taxon>
        <taxon>Clostridia</taxon>
        <taxon>Eubacteriales</taxon>
        <taxon>Clostridiaceae</taxon>
        <taxon>Oxobacter</taxon>
    </lineage>
</organism>
<gene>
    <name evidence="1" type="ORF">OXPF_23510</name>
</gene>
<name>A0A0P9AFP8_9CLOT</name>
<sequence length="145" mass="16810">MSSNYSLYLSIWCPIDEIRGSIIKSRSILNEIIKCMKKYSQSTEFTFIELTDEALRNLPGGMADKMTCFNSENIDTSVFCFNEIKTDEKNVSAILTKLKKQVSKLVYHGFKSEMVVIEEIKIQEENIGKMICKKNYKVFFSKIFQ</sequence>
<protein>
    <submittedName>
        <fullName evidence="1">Uncharacterized protein</fullName>
    </submittedName>
</protein>
<dbReference type="EMBL" id="LKET01000032">
    <property type="protein sequence ID" value="KPU44183.1"/>
    <property type="molecule type" value="Genomic_DNA"/>
</dbReference>